<evidence type="ECO:0000256" key="7">
    <source>
        <dbReference type="ARBA" id="ARBA00022840"/>
    </source>
</evidence>
<dbReference type="GO" id="GO:0032968">
    <property type="term" value="P:positive regulation of transcription elongation by RNA polymerase II"/>
    <property type="evidence" value="ECO:0007669"/>
    <property type="project" value="TreeGrafter"/>
</dbReference>
<dbReference type="InterPro" id="IPR008271">
    <property type="entry name" value="Ser/Thr_kinase_AS"/>
</dbReference>
<dbReference type="InterPro" id="IPR011009">
    <property type="entry name" value="Kinase-like_dom_sf"/>
</dbReference>
<dbReference type="SMART" id="SM00220">
    <property type="entry name" value="S_TKc"/>
    <property type="match status" value="1"/>
</dbReference>
<comment type="similarity">
    <text evidence="1">Belongs to the protein kinase superfamily. CMGC Ser/Thr protein kinase family. CDC2/CDKX subfamily.</text>
</comment>
<sequence>MDRDHHRHKHSKSKKSLDENRHSRESKHKNGSKKHSGSYKHRNEKRRHRSSSSSSLSCEEKRSRKRHSRKKKYDLEDATTNGDISDSAGTSQSLASLLKINKIKDSQESSKQPTAHCIRADELKNGQDISEDDTEHSKEDSPKKIIQTTNIPFPQSFTGQSSTCVLKPRDLPKISEGWGVGTADKYRIIEQVGEGTYGQVYKASEDNYCQLVALKKVRLENEKEGFPITAVREIKILRQLDHPNIVKLLDIVTGKNAPGSAEQSPAQQSPNIRNDFILKQKHRSYFCNLPSSVASSFYLVFEYVDHDLMGLLDSQLVDPSELQVASLMKQLLLALSYCHMRGFLHRDLKCSNILISKSGQLKLADFGLARLYQENYKRLYTNRVITLWYRPPELLLGEERYGPWVDIWSAGLPAQALDLLDLLLQLDPTKRPTASHALNHPWLIRVEPELVPPLKLPQDQDCHEMWSKRRRQQVRLSLAASTNQQIERR</sequence>
<evidence type="ECO:0000256" key="11">
    <source>
        <dbReference type="RuleBase" id="RU000304"/>
    </source>
</evidence>
<dbReference type="InterPro" id="IPR017441">
    <property type="entry name" value="Protein_kinase_ATP_BS"/>
</dbReference>
<feature type="region of interest" description="Disordered" evidence="12">
    <location>
        <begin position="1"/>
        <end position="91"/>
    </location>
</feature>
<dbReference type="Gene3D" id="1.10.510.10">
    <property type="entry name" value="Transferase(Phosphotransferase) domain 1"/>
    <property type="match status" value="2"/>
</dbReference>
<comment type="catalytic activity">
    <reaction evidence="9">
        <text>L-seryl-[protein] + ATP = O-phospho-L-seryl-[protein] + ADP + H(+)</text>
        <dbReference type="Rhea" id="RHEA:17989"/>
        <dbReference type="Rhea" id="RHEA-COMP:9863"/>
        <dbReference type="Rhea" id="RHEA-COMP:11604"/>
        <dbReference type="ChEBI" id="CHEBI:15378"/>
        <dbReference type="ChEBI" id="CHEBI:29999"/>
        <dbReference type="ChEBI" id="CHEBI:30616"/>
        <dbReference type="ChEBI" id="CHEBI:83421"/>
        <dbReference type="ChEBI" id="CHEBI:456216"/>
        <dbReference type="EC" id="2.7.11.22"/>
    </reaction>
</comment>
<keyword evidence="6" id="KW-0418">Kinase</keyword>
<evidence type="ECO:0000256" key="10">
    <source>
        <dbReference type="PROSITE-ProRule" id="PRU10141"/>
    </source>
</evidence>
<evidence type="ECO:0000256" key="12">
    <source>
        <dbReference type="SAM" id="MobiDB-lite"/>
    </source>
</evidence>
<dbReference type="GO" id="GO:0008024">
    <property type="term" value="C:cyclin/CDK positive transcription elongation factor complex"/>
    <property type="evidence" value="ECO:0007669"/>
    <property type="project" value="TreeGrafter"/>
</dbReference>
<evidence type="ECO:0000256" key="5">
    <source>
        <dbReference type="ARBA" id="ARBA00022741"/>
    </source>
</evidence>
<feature type="domain" description="Protein kinase" evidence="13">
    <location>
        <begin position="186"/>
        <end position="489"/>
    </location>
</feature>
<dbReference type="PANTHER" id="PTHR24056:SF546">
    <property type="entry name" value="CYCLIN-DEPENDENT KINASE 12"/>
    <property type="match status" value="1"/>
</dbReference>
<dbReference type="PROSITE" id="PS50011">
    <property type="entry name" value="PROTEIN_KINASE_DOM"/>
    <property type="match status" value="1"/>
</dbReference>
<dbReference type="GO" id="GO:0008353">
    <property type="term" value="F:RNA polymerase II CTD heptapeptide repeat kinase activity"/>
    <property type="evidence" value="ECO:0007669"/>
    <property type="project" value="TreeGrafter"/>
</dbReference>
<feature type="binding site" evidence="10">
    <location>
        <position position="215"/>
    </location>
    <ligand>
        <name>ATP</name>
        <dbReference type="ChEBI" id="CHEBI:30616"/>
    </ligand>
</feature>
<dbReference type="EC" id="2.7.11.22" evidence="2"/>
<evidence type="ECO:0000256" key="1">
    <source>
        <dbReference type="ARBA" id="ARBA00006485"/>
    </source>
</evidence>
<dbReference type="WBParaSite" id="scaffold343_cov157.g843">
    <property type="protein sequence ID" value="scaffold343_cov157.g843"/>
    <property type="gene ID" value="scaffold343_cov157.g843"/>
</dbReference>
<keyword evidence="4" id="KW-0808">Transferase</keyword>
<accession>A0A915MBZ7</accession>
<dbReference type="PANTHER" id="PTHR24056">
    <property type="entry name" value="CELL DIVISION PROTEIN KINASE"/>
    <property type="match status" value="1"/>
</dbReference>
<keyword evidence="5 10" id="KW-0547">Nucleotide-binding</keyword>
<evidence type="ECO:0000313" key="14">
    <source>
        <dbReference type="Proteomes" id="UP000887561"/>
    </source>
</evidence>
<dbReference type="PROSITE" id="PS00108">
    <property type="entry name" value="PROTEIN_KINASE_ST"/>
    <property type="match status" value="1"/>
</dbReference>
<evidence type="ECO:0000313" key="15">
    <source>
        <dbReference type="WBParaSite" id="scaffold343_cov157.g843"/>
    </source>
</evidence>
<evidence type="ECO:0000256" key="2">
    <source>
        <dbReference type="ARBA" id="ARBA00012425"/>
    </source>
</evidence>
<name>A0A915MBZ7_MELJA</name>
<evidence type="ECO:0000256" key="9">
    <source>
        <dbReference type="ARBA" id="ARBA00048367"/>
    </source>
</evidence>
<reference evidence="15" key="1">
    <citation type="submission" date="2022-11" db="UniProtKB">
        <authorList>
            <consortium name="WormBaseParasite"/>
        </authorList>
    </citation>
    <scope>IDENTIFICATION</scope>
</reference>
<evidence type="ECO:0000256" key="8">
    <source>
        <dbReference type="ARBA" id="ARBA00047811"/>
    </source>
</evidence>
<keyword evidence="3 11" id="KW-0723">Serine/threonine-protein kinase</keyword>
<dbReference type="InterPro" id="IPR000719">
    <property type="entry name" value="Prot_kinase_dom"/>
</dbReference>
<feature type="region of interest" description="Disordered" evidence="12">
    <location>
        <begin position="105"/>
        <end position="144"/>
    </location>
</feature>
<dbReference type="InterPro" id="IPR050108">
    <property type="entry name" value="CDK"/>
</dbReference>
<dbReference type="PROSITE" id="PS00107">
    <property type="entry name" value="PROTEIN_KINASE_ATP"/>
    <property type="match status" value="1"/>
</dbReference>
<keyword evidence="14" id="KW-1185">Reference proteome</keyword>
<proteinExistence type="inferred from homology"/>
<dbReference type="Proteomes" id="UP000887561">
    <property type="component" value="Unplaced"/>
</dbReference>
<dbReference type="Gene3D" id="3.30.200.20">
    <property type="entry name" value="Phosphorylase Kinase, domain 1"/>
    <property type="match status" value="1"/>
</dbReference>
<dbReference type="GO" id="GO:0030332">
    <property type="term" value="F:cyclin binding"/>
    <property type="evidence" value="ECO:0007669"/>
    <property type="project" value="TreeGrafter"/>
</dbReference>
<evidence type="ECO:0000256" key="6">
    <source>
        <dbReference type="ARBA" id="ARBA00022777"/>
    </source>
</evidence>
<feature type="compositionally biased region" description="Basic residues" evidence="12">
    <location>
        <begin position="24"/>
        <end position="50"/>
    </location>
</feature>
<dbReference type="Pfam" id="PF00069">
    <property type="entry name" value="Pkinase"/>
    <property type="match status" value="1"/>
</dbReference>
<dbReference type="FunFam" id="3.30.200.20:FF:000124">
    <property type="entry name" value="Cyclin-dependent kinase 4"/>
    <property type="match status" value="1"/>
</dbReference>
<feature type="compositionally biased region" description="Basic residues" evidence="12">
    <location>
        <begin position="63"/>
        <end position="72"/>
    </location>
</feature>
<dbReference type="GO" id="GO:0005524">
    <property type="term" value="F:ATP binding"/>
    <property type="evidence" value="ECO:0007669"/>
    <property type="project" value="UniProtKB-UniRule"/>
</dbReference>
<comment type="catalytic activity">
    <reaction evidence="8">
        <text>L-threonyl-[protein] + ATP = O-phospho-L-threonyl-[protein] + ADP + H(+)</text>
        <dbReference type="Rhea" id="RHEA:46608"/>
        <dbReference type="Rhea" id="RHEA-COMP:11060"/>
        <dbReference type="Rhea" id="RHEA-COMP:11605"/>
        <dbReference type="ChEBI" id="CHEBI:15378"/>
        <dbReference type="ChEBI" id="CHEBI:30013"/>
        <dbReference type="ChEBI" id="CHEBI:30616"/>
        <dbReference type="ChEBI" id="CHEBI:61977"/>
        <dbReference type="ChEBI" id="CHEBI:456216"/>
        <dbReference type="EC" id="2.7.11.22"/>
    </reaction>
</comment>
<keyword evidence="7 10" id="KW-0067">ATP-binding</keyword>
<dbReference type="GO" id="GO:0004693">
    <property type="term" value="F:cyclin-dependent protein serine/threonine kinase activity"/>
    <property type="evidence" value="ECO:0007669"/>
    <property type="project" value="UniProtKB-EC"/>
</dbReference>
<protein>
    <recommendedName>
        <fullName evidence="2">cyclin-dependent kinase</fullName>
        <ecNumber evidence="2">2.7.11.22</ecNumber>
    </recommendedName>
</protein>
<evidence type="ECO:0000259" key="13">
    <source>
        <dbReference type="PROSITE" id="PS50011"/>
    </source>
</evidence>
<dbReference type="SUPFAM" id="SSF56112">
    <property type="entry name" value="Protein kinase-like (PK-like)"/>
    <property type="match status" value="1"/>
</dbReference>
<evidence type="ECO:0000256" key="3">
    <source>
        <dbReference type="ARBA" id="ARBA00022527"/>
    </source>
</evidence>
<feature type="compositionally biased region" description="Polar residues" evidence="12">
    <location>
        <begin position="78"/>
        <end position="91"/>
    </location>
</feature>
<dbReference type="AlphaFoldDB" id="A0A915MBZ7"/>
<evidence type="ECO:0000256" key="4">
    <source>
        <dbReference type="ARBA" id="ARBA00022679"/>
    </source>
</evidence>
<organism evidence="14 15">
    <name type="scientific">Meloidogyne javanica</name>
    <name type="common">Root-knot nematode worm</name>
    <dbReference type="NCBI Taxonomy" id="6303"/>
    <lineage>
        <taxon>Eukaryota</taxon>
        <taxon>Metazoa</taxon>
        <taxon>Ecdysozoa</taxon>
        <taxon>Nematoda</taxon>
        <taxon>Chromadorea</taxon>
        <taxon>Rhabditida</taxon>
        <taxon>Tylenchina</taxon>
        <taxon>Tylenchomorpha</taxon>
        <taxon>Tylenchoidea</taxon>
        <taxon>Meloidogynidae</taxon>
        <taxon>Meloidogyninae</taxon>
        <taxon>Meloidogyne</taxon>
        <taxon>Meloidogyne incognita group</taxon>
    </lineage>
</organism>
<feature type="compositionally biased region" description="Basic residues" evidence="12">
    <location>
        <begin position="1"/>
        <end position="14"/>
    </location>
</feature>